<reference evidence="1 2" key="1">
    <citation type="submission" date="2018-09" db="EMBL/GenBank/DDBJ databases">
        <title>Whole genome sequencing of Microbacterium oryzae strain MB-10T.</title>
        <authorList>
            <person name="Das S.K."/>
        </authorList>
    </citation>
    <scope>NUCLEOTIDE SEQUENCE [LARGE SCALE GENOMIC DNA]</scope>
    <source>
        <strain evidence="1 2">MB-10</strain>
    </source>
</reference>
<protein>
    <submittedName>
        <fullName evidence="1">Uncharacterized protein</fullName>
    </submittedName>
</protein>
<dbReference type="AlphaFoldDB" id="A0A6I6DT55"/>
<name>A0A6I6DT55_9MICO</name>
<dbReference type="KEGG" id="moj:D7D94_11150"/>
<organism evidence="1 2">
    <name type="scientific">Microbacterium oryzae</name>
    <dbReference type="NCBI Taxonomy" id="743009"/>
    <lineage>
        <taxon>Bacteria</taxon>
        <taxon>Bacillati</taxon>
        <taxon>Actinomycetota</taxon>
        <taxon>Actinomycetes</taxon>
        <taxon>Micrococcales</taxon>
        <taxon>Microbacteriaceae</taxon>
        <taxon>Microbacterium</taxon>
    </lineage>
</organism>
<sequence length="143" mass="15814">MIGDQEILVALHRAAGRSRLVSPGEESPWEYEIRDIRAVPGGIDMALVHRDGVGARMVVPLPSSGGSQPWLYADPDDADDWVGQLLIWVDEEVYTAGLRAGRTRVDTDDASYVELTSYGWRVSDPAEHERLLNFGTPQGRLEP</sequence>
<gene>
    <name evidence="1" type="ORF">D7D94_11150</name>
</gene>
<keyword evidence="2" id="KW-1185">Reference proteome</keyword>
<evidence type="ECO:0000313" key="2">
    <source>
        <dbReference type="Proteomes" id="UP000422989"/>
    </source>
</evidence>
<accession>A0A6I6DT55</accession>
<dbReference type="EMBL" id="CP032550">
    <property type="protein sequence ID" value="QGU28172.1"/>
    <property type="molecule type" value="Genomic_DNA"/>
</dbReference>
<evidence type="ECO:0000313" key="1">
    <source>
        <dbReference type="EMBL" id="QGU28172.1"/>
    </source>
</evidence>
<dbReference type="Proteomes" id="UP000422989">
    <property type="component" value="Chromosome"/>
</dbReference>
<proteinExistence type="predicted"/>